<reference evidence="8" key="1">
    <citation type="journal article" date="2023" name="Insect Mol. Biol.">
        <title>Genome sequencing provides insights into the evolution of gene families encoding plant cell wall-degrading enzymes in longhorned beetles.</title>
        <authorList>
            <person name="Shin N.R."/>
            <person name="Okamura Y."/>
            <person name="Kirsch R."/>
            <person name="Pauchet Y."/>
        </authorList>
    </citation>
    <scope>NUCLEOTIDE SEQUENCE</scope>
    <source>
        <strain evidence="8">AMC_N1</strain>
    </source>
</reference>
<evidence type="ECO:0000256" key="4">
    <source>
        <dbReference type="ARBA" id="ARBA00023273"/>
    </source>
</evidence>
<dbReference type="InterPro" id="IPR032840">
    <property type="entry name" value="CFAP91_dom"/>
</dbReference>
<dbReference type="PANTHER" id="PTHR22455">
    <property type="entry name" value="CILIA- AND FLAGELLA-ASSOCIATED PROTEIN 91"/>
    <property type="match status" value="1"/>
</dbReference>
<keyword evidence="9" id="KW-1185">Reference proteome</keyword>
<dbReference type="PANTHER" id="PTHR22455:SF10">
    <property type="entry name" value="CILIA- AND FLAGELLA-ASSOCIATED PROTEIN 91"/>
    <property type="match status" value="1"/>
</dbReference>
<gene>
    <name evidence="8" type="ORF">NQ318_007174</name>
</gene>
<keyword evidence="4" id="KW-0966">Cell projection</keyword>
<dbReference type="EMBL" id="JAPWTK010000755">
    <property type="protein sequence ID" value="KAJ8936325.1"/>
    <property type="molecule type" value="Genomic_DNA"/>
</dbReference>
<dbReference type="Pfam" id="PF14738">
    <property type="entry name" value="CFAP91"/>
    <property type="match status" value="1"/>
</dbReference>
<comment type="caution">
    <text evidence="8">The sequence shown here is derived from an EMBL/GenBank/DDBJ whole genome shotgun (WGS) entry which is preliminary data.</text>
</comment>
<proteinExistence type="inferred from homology"/>
<evidence type="ECO:0000256" key="1">
    <source>
        <dbReference type="ARBA" id="ARBA00004430"/>
    </source>
</evidence>
<evidence type="ECO:0000256" key="3">
    <source>
        <dbReference type="ARBA" id="ARBA00023212"/>
    </source>
</evidence>
<keyword evidence="3" id="KW-0206">Cytoskeleton</keyword>
<evidence type="ECO:0000256" key="5">
    <source>
        <dbReference type="ARBA" id="ARBA00029468"/>
    </source>
</evidence>
<evidence type="ECO:0000313" key="9">
    <source>
        <dbReference type="Proteomes" id="UP001162162"/>
    </source>
</evidence>
<name>A0AAV8XD18_9CUCU</name>
<dbReference type="AlphaFoldDB" id="A0AAV8XD18"/>
<protein>
    <recommendedName>
        <fullName evidence="6">Cilia- and flagella-associated protein 91</fullName>
    </recommendedName>
</protein>
<organism evidence="8 9">
    <name type="scientific">Aromia moschata</name>
    <dbReference type="NCBI Taxonomy" id="1265417"/>
    <lineage>
        <taxon>Eukaryota</taxon>
        <taxon>Metazoa</taxon>
        <taxon>Ecdysozoa</taxon>
        <taxon>Arthropoda</taxon>
        <taxon>Hexapoda</taxon>
        <taxon>Insecta</taxon>
        <taxon>Pterygota</taxon>
        <taxon>Neoptera</taxon>
        <taxon>Endopterygota</taxon>
        <taxon>Coleoptera</taxon>
        <taxon>Polyphaga</taxon>
        <taxon>Cucujiformia</taxon>
        <taxon>Chrysomeloidea</taxon>
        <taxon>Cerambycidae</taxon>
        <taxon>Cerambycinae</taxon>
        <taxon>Callichromatini</taxon>
        <taxon>Aromia</taxon>
    </lineage>
</organism>
<evidence type="ECO:0000313" key="8">
    <source>
        <dbReference type="EMBL" id="KAJ8936325.1"/>
    </source>
</evidence>
<accession>A0AAV8XD18</accession>
<sequence>MFRESSAQTIPWEPPYVLMEEGDPEILKLDFLKWGNKLYEDMLLVSGSGLPAGMHEVELIERARMKAAWEKNMKPNANDPSSLKQFRDYLEALERDEWAFREQSIHKW</sequence>
<evidence type="ECO:0000256" key="2">
    <source>
        <dbReference type="ARBA" id="ARBA00022490"/>
    </source>
</evidence>
<feature type="domain" description="CFAP91" evidence="7">
    <location>
        <begin position="1"/>
        <end position="107"/>
    </location>
</feature>
<evidence type="ECO:0000256" key="6">
    <source>
        <dbReference type="ARBA" id="ARBA00029555"/>
    </source>
</evidence>
<comment type="subcellular location">
    <subcellularLocation>
        <location evidence="1">Cytoplasm</location>
        <location evidence="1">Cytoskeleton</location>
        <location evidence="1">Cilium axoneme</location>
    </subcellularLocation>
</comment>
<evidence type="ECO:0000259" key="7">
    <source>
        <dbReference type="Pfam" id="PF14738"/>
    </source>
</evidence>
<keyword evidence="2" id="KW-0963">Cytoplasm</keyword>
<comment type="similarity">
    <text evidence="5">Belongs to the CFAP91 family.</text>
</comment>
<dbReference type="GO" id="GO:0005930">
    <property type="term" value="C:axoneme"/>
    <property type="evidence" value="ECO:0007669"/>
    <property type="project" value="UniProtKB-SubCell"/>
</dbReference>
<dbReference type="Proteomes" id="UP001162162">
    <property type="component" value="Unassembled WGS sequence"/>
</dbReference>
<dbReference type="InterPro" id="IPR026720">
    <property type="entry name" value="CFAP91"/>
</dbReference>